<dbReference type="Pfam" id="PF01535">
    <property type="entry name" value="PPR"/>
    <property type="match status" value="3"/>
</dbReference>
<dbReference type="Pfam" id="PF13041">
    <property type="entry name" value="PPR_2"/>
    <property type="match status" value="3"/>
</dbReference>
<dbReference type="Pfam" id="PF20431">
    <property type="entry name" value="E_motif"/>
    <property type="match status" value="1"/>
</dbReference>
<dbReference type="GO" id="GO:0008270">
    <property type="term" value="F:zinc ion binding"/>
    <property type="evidence" value="ECO:0007669"/>
    <property type="project" value="InterPro"/>
</dbReference>
<comment type="similarity">
    <text evidence="1">Belongs to the PPR family. PCMP-H subfamily.</text>
</comment>
<evidence type="ECO:0000259" key="4">
    <source>
        <dbReference type="Pfam" id="PF14432"/>
    </source>
</evidence>
<dbReference type="InterPro" id="IPR046848">
    <property type="entry name" value="E_motif"/>
</dbReference>
<dbReference type="FunFam" id="1.25.40.10:FF:001785">
    <property type="entry name" value="Putative pentatricopeptide repeat-containing protein At3g01580"/>
    <property type="match status" value="1"/>
</dbReference>
<dbReference type="PANTHER" id="PTHR47926:SF342">
    <property type="entry name" value="TETRATRICOPEPTIDE-LIKE HELICAL DOMAIN-CONTAINING PROTEIN-RELATED"/>
    <property type="match status" value="1"/>
</dbReference>
<gene>
    <name evidence="5" type="primary">PCMP-H81_6</name>
    <name evidence="5" type="ORF">CK203_107591</name>
</gene>
<dbReference type="EMBL" id="QGNW01000956">
    <property type="protein sequence ID" value="RVW58386.1"/>
    <property type="molecule type" value="Genomic_DNA"/>
</dbReference>
<proteinExistence type="inferred from homology"/>
<feature type="repeat" description="PPR" evidence="3">
    <location>
        <begin position="187"/>
        <end position="221"/>
    </location>
</feature>
<feature type="domain" description="DYW" evidence="4">
    <location>
        <begin position="605"/>
        <end position="697"/>
    </location>
</feature>
<dbReference type="InterPro" id="IPR032867">
    <property type="entry name" value="DYW_dom"/>
</dbReference>
<dbReference type="Gene3D" id="1.25.40.10">
    <property type="entry name" value="Tetratricopeptide repeat domain"/>
    <property type="match status" value="4"/>
</dbReference>
<evidence type="ECO:0000256" key="2">
    <source>
        <dbReference type="ARBA" id="ARBA00022737"/>
    </source>
</evidence>
<sequence>MPPVNFNFYRHLSSNPTQRLCPLAQSHASILRKLKDLKPLQQIHAQIITSGLTHNTFLSNSLMNAYVYCGLLADAKQIFHHTPCKNVVSWTILISGLAKNDCFVEAIDVFREMTMGNFKPNAVTISSVLPAFANLGLIRIAKSVHCFWVRGGFEGNVFVETALVDMYSKFGCMGVARQLFESMSERNVVSWNAIVSGYSDHGFSEEAIDLFNLMRRKGLLVDFYTIMSLIPASLSVGCLQVGTGIHGFIIRTGYENDKHIKTALMDIYVSHNCVDDAHRVFSEMFVKDVAAWTLMLTGFSSGRHWDRAIKHFNKMLGIQNLKLDSIVLMGILSSCSHSGALQQGRRVHALAIKTCFANNIFVGSAVIDMYANCGNLEDAKRFFYGMGEKDVVCWNAMIAGNGMNGYGTDAIDLFLQMKGSGLDPDESTFVSVLYACSHAGMVYEGLQIFYHMVKTSHDIPNLQHYACVIDILGRAGQLDAAYSFINNMPFQPDFDVYSTLLGACRIHGNIKLGHEISQKIFEMEPNDAGYYVLLSNMYALAGNWEGVKMTRASLRSKRLKKDPGFSSIEINQEIYTFMAGEKDHPQYFKIEGILKGLILKIKKAGYVPNTNVLLQDVSDDMKKDILYHHSEKMAIAFGLMRTKPGTIIRITKNLRTCNDCHSASKFVSKVFGRVLVIKDANRFHVFQDGVCSCRDYW</sequence>
<accession>A0A438FEK1</accession>
<name>A0A438FEK1_VITVI</name>
<protein>
    <submittedName>
        <fullName evidence="5">Pentatricopeptide repeat-containing protein, chloroplastic</fullName>
    </submittedName>
</protein>
<dbReference type="FunFam" id="1.25.40.10:FF:001572">
    <property type="entry name" value="Pentatricopeptide repeat-containing protein At4g33990"/>
    <property type="match status" value="1"/>
</dbReference>
<dbReference type="GO" id="GO:0003723">
    <property type="term" value="F:RNA binding"/>
    <property type="evidence" value="ECO:0007669"/>
    <property type="project" value="InterPro"/>
</dbReference>
<evidence type="ECO:0000256" key="3">
    <source>
        <dbReference type="PROSITE-ProRule" id="PRU00708"/>
    </source>
</evidence>
<keyword evidence="2" id="KW-0677">Repeat</keyword>
<evidence type="ECO:0000256" key="1">
    <source>
        <dbReference type="ARBA" id="ARBA00006643"/>
    </source>
</evidence>
<reference evidence="5 6" key="1">
    <citation type="journal article" date="2018" name="PLoS Genet.">
        <title>Population sequencing reveals clonal diversity and ancestral inbreeding in the grapevine cultivar Chardonnay.</title>
        <authorList>
            <person name="Roach M.J."/>
            <person name="Johnson D.L."/>
            <person name="Bohlmann J."/>
            <person name="van Vuuren H.J."/>
            <person name="Jones S.J."/>
            <person name="Pretorius I.S."/>
            <person name="Schmidt S.A."/>
            <person name="Borneman A.R."/>
        </authorList>
    </citation>
    <scope>NUCLEOTIDE SEQUENCE [LARGE SCALE GENOMIC DNA]</scope>
    <source>
        <strain evidence="6">cv. Chardonnay</strain>
        <tissue evidence="5">Leaf</tissue>
    </source>
</reference>
<dbReference type="Proteomes" id="UP000288805">
    <property type="component" value="Unassembled WGS sequence"/>
</dbReference>
<dbReference type="InterPro" id="IPR011990">
    <property type="entry name" value="TPR-like_helical_dom_sf"/>
</dbReference>
<dbReference type="Pfam" id="PF14432">
    <property type="entry name" value="DYW_deaminase"/>
    <property type="match status" value="1"/>
</dbReference>
<dbReference type="AlphaFoldDB" id="A0A438FEK1"/>
<comment type="caution">
    <text evidence="5">The sequence shown here is derived from an EMBL/GenBank/DDBJ whole genome shotgun (WGS) entry which is preliminary data.</text>
</comment>
<dbReference type="NCBIfam" id="TIGR00756">
    <property type="entry name" value="PPR"/>
    <property type="match status" value="3"/>
</dbReference>
<dbReference type="FunFam" id="1.25.40.10:FF:001969">
    <property type="entry name" value="Pentatricopeptide repeat-containing protein At1g06140, mitochondrial"/>
    <property type="match status" value="1"/>
</dbReference>
<feature type="repeat" description="PPR" evidence="3">
    <location>
        <begin position="86"/>
        <end position="120"/>
    </location>
</feature>
<dbReference type="InterPro" id="IPR046960">
    <property type="entry name" value="PPR_At4g14850-like_plant"/>
</dbReference>
<dbReference type="PROSITE" id="PS51375">
    <property type="entry name" value="PPR"/>
    <property type="match status" value="3"/>
</dbReference>
<dbReference type="InterPro" id="IPR002885">
    <property type="entry name" value="PPR_rpt"/>
</dbReference>
<evidence type="ECO:0000313" key="6">
    <source>
        <dbReference type="Proteomes" id="UP000288805"/>
    </source>
</evidence>
<dbReference type="PANTHER" id="PTHR47926">
    <property type="entry name" value="PENTATRICOPEPTIDE REPEAT-CONTAINING PROTEIN"/>
    <property type="match status" value="1"/>
</dbReference>
<evidence type="ECO:0000313" key="5">
    <source>
        <dbReference type="EMBL" id="RVW58386.1"/>
    </source>
</evidence>
<organism evidence="5 6">
    <name type="scientific">Vitis vinifera</name>
    <name type="common">Grape</name>
    <dbReference type="NCBI Taxonomy" id="29760"/>
    <lineage>
        <taxon>Eukaryota</taxon>
        <taxon>Viridiplantae</taxon>
        <taxon>Streptophyta</taxon>
        <taxon>Embryophyta</taxon>
        <taxon>Tracheophyta</taxon>
        <taxon>Spermatophyta</taxon>
        <taxon>Magnoliopsida</taxon>
        <taxon>eudicotyledons</taxon>
        <taxon>Gunneridae</taxon>
        <taxon>Pentapetalae</taxon>
        <taxon>rosids</taxon>
        <taxon>Vitales</taxon>
        <taxon>Vitaceae</taxon>
        <taxon>Viteae</taxon>
        <taxon>Vitis</taxon>
    </lineage>
</organism>
<feature type="repeat" description="PPR" evidence="3">
    <location>
        <begin position="390"/>
        <end position="424"/>
    </location>
</feature>
<dbReference type="GO" id="GO:0009451">
    <property type="term" value="P:RNA modification"/>
    <property type="evidence" value="ECO:0007669"/>
    <property type="project" value="InterPro"/>
</dbReference>